<dbReference type="AlphaFoldDB" id="A0A1B4XYK3"/>
<protein>
    <submittedName>
        <fullName evidence="1">Hypothetical secreted protein</fullName>
    </submittedName>
</protein>
<name>A0A1B4XYK3_MYCUL</name>
<proteinExistence type="predicted"/>
<sequence>MRQLHVYDCALMAALPMRLLLATMLVAGSLVITVGVATPAAAEPETCPPVCDQIPGAAWIQRCAVPMNAIYRWPALGAVATALTRTTPRFRFEEICATPAFPDDIRKSAVAGRASVTHPDGQWQLQAQILHWRGDTARGGAIAATVFGAAVTALRACQLGAPKQSPSVTDDEPTRMSAVISGPVIMHTYLVAHPASSTISELTLWTSGPAQVEWPVINDSTVLDAMVAPLCEAYIASCS</sequence>
<reference evidence="1 2" key="1">
    <citation type="submission" date="2016-08" db="EMBL/GenBank/DDBJ databases">
        <title>Complete genome sequence of Mycobacterium shinshuense, a subspecies of M. ulcerans.</title>
        <authorList>
            <person name="Yoshida M."/>
            <person name="Ogura Y."/>
            <person name="Hayashi T."/>
            <person name="Hoshino Y."/>
        </authorList>
    </citation>
    <scope>NUCLEOTIDE SEQUENCE [LARGE SCALE GENOMIC DNA]</scope>
    <source>
        <strain evidence="2">ATCC 33728</strain>
    </source>
</reference>
<gene>
    <name evidence="1" type="ORF">SHTP_0537</name>
</gene>
<organism evidence="1 2">
    <name type="scientific">Mycobacterium ulcerans subsp. shinshuense</name>
    <dbReference type="NCBI Taxonomy" id="1124626"/>
    <lineage>
        <taxon>Bacteria</taxon>
        <taxon>Bacillati</taxon>
        <taxon>Actinomycetota</taxon>
        <taxon>Actinomycetes</taxon>
        <taxon>Mycobacteriales</taxon>
        <taxon>Mycobacteriaceae</taxon>
        <taxon>Mycobacterium</taxon>
        <taxon>Mycobacterium ulcerans group</taxon>
    </lineage>
</organism>
<accession>A0A1B4XYK3</accession>
<dbReference type="EMBL" id="AP017624">
    <property type="protein sequence ID" value="BAV39906.1"/>
    <property type="molecule type" value="Genomic_DNA"/>
</dbReference>
<evidence type="ECO:0000313" key="2">
    <source>
        <dbReference type="Proteomes" id="UP000218067"/>
    </source>
</evidence>
<evidence type="ECO:0000313" key="1">
    <source>
        <dbReference type="EMBL" id="BAV39906.1"/>
    </source>
</evidence>
<dbReference type="Proteomes" id="UP000218067">
    <property type="component" value="Chromosome"/>
</dbReference>